<dbReference type="Pfam" id="PF00106">
    <property type="entry name" value="adh_short"/>
    <property type="match status" value="1"/>
</dbReference>
<keyword evidence="2" id="KW-0560">Oxidoreductase</keyword>
<proteinExistence type="inferred from homology"/>
<protein>
    <submittedName>
        <fullName evidence="5">Epimerase</fullName>
    </submittedName>
</protein>
<evidence type="ECO:0000256" key="3">
    <source>
        <dbReference type="RuleBase" id="RU000363"/>
    </source>
</evidence>
<gene>
    <name evidence="5" type="ORF">AXK61_19915</name>
</gene>
<dbReference type="SUPFAM" id="SSF51735">
    <property type="entry name" value="NAD(P)-binding Rossmann-fold domains"/>
    <property type="match status" value="1"/>
</dbReference>
<dbReference type="PRINTS" id="PR00081">
    <property type="entry name" value="GDHRDH"/>
</dbReference>
<dbReference type="PANTHER" id="PTHR44196:SF1">
    <property type="entry name" value="DEHYDROGENASE_REDUCTASE SDR FAMILY MEMBER 7B"/>
    <property type="match status" value="1"/>
</dbReference>
<reference evidence="5 6" key="1">
    <citation type="submission" date="2016-02" db="EMBL/GenBank/DDBJ databases">
        <authorList>
            <person name="Teng J.L."/>
            <person name="Tang Y."/>
            <person name="Huang Y."/>
            <person name="Guo F."/>
            <person name="Wei W."/>
            <person name="Chen J.H."/>
            <person name="Wong S.Y."/>
            <person name="Lau S.K."/>
            <person name="Woo P.C."/>
        </authorList>
    </citation>
    <scope>NUCLEOTIDE SEQUENCE [LARGE SCALE GENOMIC DNA]</scope>
    <source>
        <strain evidence="5 6">JCM 13375</strain>
    </source>
</reference>
<comment type="similarity">
    <text evidence="1 3">Belongs to the short-chain dehydrogenases/reductases (SDR) family.</text>
</comment>
<feature type="compositionally biased region" description="Basic and acidic residues" evidence="4">
    <location>
        <begin position="13"/>
        <end position="22"/>
    </location>
</feature>
<dbReference type="EMBL" id="LSRE01000013">
    <property type="protein sequence ID" value="KXO98294.1"/>
    <property type="molecule type" value="Genomic_DNA"/>
</dbReference>
<evidence type="ECO:0000256" key="1">
    <source>
        <dbReference type="ARBA" id="ARBA00006484"/>
    </source>
</evidence>
<accession>A0A137ZJD8</accession>
<sequence>MTSPSLAGRLSSPRRETDPRRLAEAVSGRTVLITGASFGLGAATAELFAAAGATVLLVARTADKLDEVASRIHGNGGTAHTFPTDLSEPAAVEALATAIIEQHGAPDIVINNAGKSIRRSLDLQLDRPQDFVRTIDVNYLGPVQLLLRLIPAMTEAGGGRIVNISTVGVRMYPGPRWGAYQASKGAFDTWFRSVTPELHARKIATSSIYMALIHTRMSAPTPSMRRLPGLDPEHAAQIVAAAVVDGRRVLAPWWSWPLDTVSAAAGGVFAAAYTRAFRFTADSASARARHEVLR</sequence>
<evidence type="ECO:0000256" key="2">
    <source>
        <dbReference type="ARBA" id="ARBA00023002"/>
    </source>
</evidence>
<organism evidence="5 6">
    <name type="scientific">Tsukamurella pseudospumae</name>
    <dbReference type="NCBI Taxonomy" id="239498"/>
    <lineage>
        <taxon>Bacteria</taxon>
        <taxon>Bacillati</taxon>
        <taxon>Actinomycetota</taxon>
        <taxon>Actinomycetes</taxon>
        <taxon>Mycobacteriales</taxon>
        <taxon>Tsukamurellaceae</taxon>
        <taxon>Tsukamurella</taxon>
    </lineage>
</organism>
<dbReference type="RefSeq" id="WP_068745453.1">
    <property type="nucleotide sequence ID" value="NZ_LSRE01000013.1"/>
</dbReference>
<dbReference type="PANTHER" id="PTHR44196">
    <property type="entry name" value="DEHYDROGENASE/REDUCTASE SDR FAMILY MEMBER 7B"/>
    <property type="match status" value="1"/>
</dbReference>
<dbReference type="Proteomes" id="UP000070409">
    <property type="component" value="Unassembled WGS sequence"/>
</dbReference>
<dbReference type="InterPro" id="IPR036291">
    <property type="entry name" value="NAD(P)-bd_dom_sf"/>
</dbReference>
<dbReference type="Gene3D" id="3.40.50.720">
    <property type="entry name" value="NAD(P)-binding Rossmann-like Domain"/>
    <property type="match status" value="1"/>
</dbReference>
<name>A0A137ZJD8_9ACTN</name>
<evidence type="ECO:0000313" key="5">
    <source>
        <dbReference type="EMBL" id="KXO98294.1"/>
    </source>
</evidence>
<dbReference type="PRINTS" id="PR00080">
    <property type="entry name" value="SDRFAMILY"/>
</dbReference>
<evidence type="ECO:0000256" key="4">
    <source>
        <dbReference type="SAM" id="MobiDB-lite"/>
    </source>
</evidence>
<keyword evidence="6" id="KW-1185">Reference proteome</keyword>
<comment type="caution">
    <text evidence="5">The sequence shown here is derived from an EMBL/GenBank/DDBJ whole genome shotgun (WGS) entry which is preliminary data.</text>
</comment>
<dbReference type="InterPro" id="IPR002347">
    <property type="entry name" value="SDR_fam"/>
</dbReference>
<evidence type="ECO:0000313" key="6">
    <source>
        <dbReference type="Proteomes" id="UP000070409"/>
    </source>
</evidence>
<dbReference type="CDD" id="cd05233">
    <property type="entry name" value="SDR_c"/>
    <property type="match status" value="1"/>
</dbReference>
<feature type="region of interest" description="Disordered" evidence="4">
    <location>
        <begin position="1"/>
        <end position="22"/>
    </location>
</feature>